<feature type="domain" description="R13L1/DRL21-like LRR repeat region" evidence="2">
    <location>
        <begin position="2"/>
        <end position="96"/>
    </location>
</feature>
<accession>A0A6P5FSH8</accession>
<keyword evidence="3" id="KW-1185">Reference proteome</keyword>
<organism evidence="3 4">
    <name type="scientific">Ananas comosus</name>
    <name type="common">Pineapple</name>
    <name type="synonym">Ananas ananas</name>
    <dbReference type="NCBI Taxonomy" id="4615"/>
    <lineage>
        <taxon>Eukaryota</taxon>
        <taxon>Viridiplantae</taxon>
        <taxon>Streptophyta</taxon>
        <taxon>Embryophyta</taxon>
        <taxon>Tracheophyta</taxon>
        <taxon>Spermatophyta</taxon>
        <taxon>Magnoliopsida</taxon>
        <taxon>Liliopsida</taxon>
        <taxon>Poales</taxon>
        <taxon>Bromeliaceae</taxon>
        <taxon>Bromelioideae</taxon>
        <taxon>Ananas</taxon>
    </lineage>
</organism>
<keyword evidence="1" id="KW-0433">Leucine-rich repeat</keyword>
<evidence type="ECO:0000313" key="3">
    <source>
        <dbReference type="Proteomes" id="UP000515123"/>
    </source>
</evidence>
<protein>
    <submittedName>
        <fullName evidence="4">Disease resistance protein RGA1 isoform X2</fullName>
    </submittedName>
</protein>
<reference evidence="3" key="1">
    <citation type="journal article" date="2015" name="Nat. Genet.">
        <title>The pineapple genome and the evolution of CAM photosynthesis.</title>
        <authorList>
            <person name="Ming R."/>
            <person name="VanBuren R."/>
            <person name="Wai C.M."/>
            <person name="Tang H."/>
            <person name="Schatz M.C."/>
            <person name="Bowers J.E."/>
            <person name="Lyons E."/>
            <person name="Wang M.L."/>
            <person name="Chen J."/>
            <person name="Biggers E."/>
            <person name="Zhang J."/>
            <person name="Huang L."/>
            <person name="Zhang L."/>
            <person name="Miao W."/>
            <person name="Zhang J."/>
            <person name="Ye Z."/>
            <person name="Miao C."/>
            <person name="Lin Z."/>
            <person name="Wang H."/>
            <person name="Zhou H."/>
            <person name="Yim W.C."/>
            <person name="Priest H.D."/>
            <person name="Zheng C."/>
            <person name="Woodhouse M."/>
            <person name="Edger P.P."/>
            <person name="Guyot R."/>
            <person name="Guo H.B."/>
            <person name="Guo H."/>
            <person name="Zheng G."/>
            <person name="Singh R."/>
            <person name="Sharma A."/>
            <person name="Min X."/>
            <person name="Zheng Y."/>
            <person name="Lee H."/>
            <person name="Gurtowski J."/>
            <person name="Sedlazeck F.J."/>
            <person name="Harkess A."/>
            <person name="McKain M.R."/>
            <person name="Liao Z."/>
            <person name="Fang J."/>
            <person name="Liu J."/>
            <person name="Zhang X."/>
            <person name="Zhang Q."/>
            <person name="Hu W."/>
            <person name="Qin Y."/>
            <person name="Wang K."/>
            <person name="Chen L.Y."/>
            <person name="Shirley N."/>
            <person name="Lin Y.R."/>
            <person name="Liu L.Y."/>
            <person name="Hernandez A.G."/>
            <person name="Wright C.L."/>
            <person name="Bulone V."/>
            <person name="Tuskan G.A."/>
            <person name="Heath K."/>
            <person name="Zee F."/>
            <person name="Moore P.H."/>
            <person name="Sunkar R."/>
            <person name="Leebens-Mack J.H."/>
            <person name="Mockler T."/>
            <person name="Bennetzen J.L."/>
            <person name="Freeling M."/>
            <person name="Sankoff D."/>
            <person name="Paterson A.H."/>
            <person name="Zhu X."/>
            <person name="Yang X."/>
            <person name="Smith J.A."/>
            <person name="Cushman J.C."/>
            <person name="Paull R.E."/>
            <person name="Yu Q."/>
        </authorList>
    </citation>
    <scope>NUCLEOTIDE SEQUENCE [LARGE SCALE GENOMIC DNA]</scope>
    <source>
        <strain evidence="3">cv. F153</strain>
    </source>
</reference>
<dbReference type="Proteomes" id="UP000515123">
    <property type="component" value="Linkage group 11"/>
</dbReference>
<dbReference type="AlphaFoldDB" id="A0A6P5FSH8"/>
<dbReference type="SUPFAM" id="SSF52058">
    <property type="entry name" value="L domain-like"/>
    <property type="match status" value="1"/>
</dbReference>
<dbReference type="InterPro" id="IPR056789">
    <property type="entry name" value="LRR_R13L1-DRL21"/>
</dbReference>
<dbReference type="OrthoDB" id="6161812at2759"/>
<dbReference type="PANTHER" id="PTHR36766">
    <property type="entry name" value="PLANT BROAD-SPECTRUM MILDEW RESISTANCE PROTEIN RPW8"/>
    <property type="match status" value="1"/>
</dbReference>
<sequence>MEAKLNEKENLKSLSLEWSEDRSNSAETDEQLLDNLCPHINLKKMCSRQYQGAKSPCWMANLSLVNLTSIKLINCKGWEHLPPLEHFPSLQSLHLCGLDAIKQIDCSFFKSSSGCAFPSLKDLHLWDMPNLEDWIGVDDGCMFSQLHYMYITNCPNLREIPTLPYSLRQLKISNVGLTALPTINRNYMDNNRQEHSQGLESLDIKRCEKLEYVPTEFFQKFDSLKSLRIVNCPKLTKRWNSDIQLPSTLNHLTTGSCGDLEVPLLWLADLTSLSGLKLVDCATITSLPPAQVCARWTTLSYLAIKNCKGLSSLGGIQALVSLCWLEIRGCDKLIQVALLLQPPFPNDVGQKKNAVLDRFLKNGELSIDHHALLLMEPLRSLSSINLLTLSDASQLTTLPEEWLLQNCAALKDLQIWNAVSLQSLPQSMTKLCSLKCLEVLNANLIRSLPDLATSLRALVITGCHPVLKERCQENGGLDWLKIAHIPRRMIKQL</sequence>
<evidence type="ECO:0000259" key="2">
    <source>
        <dbReference type="Pfam" id="PF25019"/>
    </source>
</evidence>
<gene>
    <name evidence="4" type="primary">LOC109717335</name>
</gene>
<name>A0A6P5FSH8_ANACO</name>
<dbReference type="PANTHER" id="PTHR36766:SF70">
    <property type="entry name" value="DISEASE RESISTANCE PROTEIN RGA4"/>
    <property type="match status" value="1"/>
</dbReference>
<dbReference type="Pfam" id="PF25019">
    <property type="entry name" value="LRR_R13L1-DRL21"/>
    <property type="match status" value="1"/>
</dbReference>
<proteinExistence type="predicted"/>
<dbReference type="GeneID" id="109717335"/>
<evidence type="ECO:0000256" key="1">
    <source>
        <dbReference type="ARBA" id="ARBA00022614"/>
    </source>
</evidence>
<reference evidence="4" key="2">
    <citation type="submission" date="2025-08" db="UniProtKB">
        <authorList>
            <consortium name="RefSeq"/>
        </authorList>
    </citation>
    <scope>IDENTIFICATION</scope>
    <source>
        <tissue evidence="4">Leaf</tissue>
    </source>
</reference>
<dbReference type="Gene3D" id="3.80.10.10">
    <property type="entry name" value="Ribonuclease Inhibitor"/>
    <property type="match status" value="3"/>
</dbReference>
<dbReference type="RefSeq" id="XP_020098657.1">
    <property type="nucleotide sequence ID" value="XM_020243068.1"/>
</dbReference>
<dbReference type="InterPro" id="IPR032675">
    <property type="entry name" value="LRR_dom_sf"/>
</dbReference>
<evidence type="ECO:0000313" key="4">
    <source>
        <dbReference type="RefSeq" id="XP_020098657.1"/>
    </source>
</evidence>